<keyword evidence="8 13" id="KW-0862">Zinc</keyword>
<dbReference type="Proteomes" id="UP000241436">
    <property type="component" value="Unassembled WGS sequence"/>
</dbReference>
<dbReference type="GO" id="GO:0009408">
    <property type="term" value="P:response to heat"/>
    <property type="evidence" value="ECO:0007669"/>
    <property type="project" value="InterPro"/>
</dbReference>
<dbReference type="GO" id="GO:0005737">
    <property type="term" value="C:cytoplasm"/>
    <property type="evidence" value="ECO:0007669"/>
    <property type="project" value="UniProtKB-SubCell"/>
</dbReference>
<evidence type="ECO:0000256" key="7">
    <source>
        <dbReference type="ARBA" id="ARBA00022771"/>
    </source>
</evidence>
<feature type="repeat" description="CXXCXGXG motif" evidence="13">
    <location>
        <begin position="139"/>
        <end position="146"/>
    </location>
</feature>
<dbReference type="GO" id="GO:0008270">
    <property type="term" value="F:zinc ion binding"/>
    <property type="evidence" value="ECO:0007669"/>
    <property type="project" value="UniProtKB-UniRule"/>
</dbReference>
<evidence type="ECO:0000256" key="10">
    <source>
        <dbReference type="ARBA" id="ARBA00023186"/>
    </source>
</evidence>
<dbReference type="Gene3D" id="2.60.260.20">
    <property type="entry name" value="Urease metallochaperone UreE, N-terminal domain"/>
    <property type="match status" value="2"/>
</dbReference>
<dbReference type="SMART" id="SM00271">
    <property type="entry name" value="DnaJ"/>
    <property type="match status" value="1"/>
</dbReference>
<dbReference type="InterPro" id="IPR036869">
    <property type="entry name" value="J_dom_sf"/>
</dbReference>
<keyword evidence="4 13" id="KW-0235">DNA replication</keyword>
<comment type="domain">
    <text evidence="13">The J domain is necessary and sufficient to stimulate DnaK ATPase activity. Zinc center 1 plays an important role in the autonomous, DnaK-independent chaperone activity of DnaJ. Zinc center 2 is essential for interaction with DnaK and for DnaJ activity.</text>
</comment>
<dbReference type="CDD" id="cd06257">
    <property type="entry name" value="DnaJ"/>
    <property type="match status" value="1"/>
</dbReference>
<dbReference type="FunFam" id="2.60.260.20:FF:000004">
    <property type="entry name" value="Molecular chaperone DnaJ"/>
    <property type="match status" value="1"/>
</dbReference>
<dbReference type="FunFam" id="2.10.230.10:FF:000002">
    <property type="entry name" value="Molecular chaperone DnaJ"/>
    <property type="match status" value="1"/>
</dbReference>
<feature type="binding site" evidence="13">
    <location>
        <position position="181"/>
    </location>
    <ligand>
        <name>Zn(2+)</name>
        <dbReference type="ChEBI" id="CHEBI:29105"/>
        <label>2</label>
    </ligand>
</feature>
<dbReference type="InterPro" id="IPR001623">
    <property type="entry name" value="DnaJ_domain"/>
</dbReference>
<keyword evidence="18" id="KW-1185">Reference proteome</keyword>
<dbReference type="GO" id="GO:0031072">
    <property type="term" value="F:heat shock protein binding"/>
    <property type="evidence" value="ECO:0007669"/>
    <property type="project" value="InterPro"/>
</dbReference>
<feature type="repeat" description="CXXCXGXG motif" evidence="13">
    <location>
        <begin position="192"/>
        <end position="199"/>
    </location>
</feature>
<dbReference type="Pfam" id="PF00226">
    <property type="entry name" value="DnaJ"/>
    <property type="match status" value="1"/>
</dbReference>
<evidence type="ECO:0000256" key="12">
    <source>
        <dbReference type="ARBA" id="ARBA00067609"/>
    </source>
</evidence>
<comment type="caution">
    <text evidence="17">The sequence shown here is derived from an EMBL/GenBank/DDBJ whole genome shotgun (WGS) entry which is preliminary data.</text>
</comment>
<proteinExistence type="inferred from homology"/>
<feature type="binding site" evidence="13">
    <location>
        <position position="192"/>
    </location>
    <ligand>
        <name>Zn(2+)</name>
        <dbReference type="ChEBI" id="CHEBI:29105"/>
        <label>1</label>
    </ligand>
</feature>
<evidence type="ECO:0000313" key="18">
    <source>
        <dbReference type="Proteomes" id="UP000241436"/>
    </source>
</evidence>
<feature type="domain" description="J" evidence="15">
    <location>
        <begin position="5"/>
        <end position="70"/>
    </location>
</feature>
<dbReference type="OrthoDB" id="9779889at2"/>
<feature type="domain" description="CR-type" evidence="16">
    <location>
        <begin position="126"/>
        <end position="204"/>
    </location>
</feature>
<evidence type="ECO:0000256" key="3">
    <source>
        <dbReference type="ARBA" id="ARBA00022490"/>
    </source>
</evidence>
<dbReference type="PANTHER" id="PTHR43096:SF48">
    <property type="entry name" value="CHAPERONE PROTEIN DNAJ"/>
    <property type="match status" value="1"/>
</dbReference>
<keyword evidence="5 13" id="KW-0479">Metal-binding</keyword>
<dbReference type="PROSITE" id="PS51188">
    <property type="entry name" value="ZF_CR"/>
    <property type="match status" value="1"/>
</dbReference>
<dbReference type="NCBIfam" id="TIGR02349">
    <property type="entry name" value="DnaJ_bact"/>
    <property type="match status" value="1"/>
</dbReference>
<feature type="zinc finger region" description="CR-type" evidence="14">
    <location>
        <begin position="126"/>
        <end position="204"/>
    </location>
</feature>
<feature type="binding site" evidence="13">
    <location>
        <position position="159"/>
    </location>
    <ligand>
        <name>Zn(2+)</name>
        <dbReference type="ChEBI" id="CHEBI:29105"/>
        <label>2</label>
    </ligand>
</feature>
<evidence type="ECO:0000259" key="15">
    <source>
        <dbReference type="PROSITE" id="PS50076"/>
    </source>
</evidence>
<evidence type="ECO:0000256" key="9">
    <source>
        <dbReference type="ARBA" id="ARBA00023016"/>
    </source>
</evidence>
<dbReference type="PROSITE" id="PS50076">
    <property type="entry name" value="DNAJ_2"/>
    <property type="match status" value="1"/>
</dbReference>
<dbReference type="SUPFAM" id="SSF57938">
    <property type="entry name" value="DnaJ/Hsp40 cysteine-rich domain"/>
    <property type="match status" value="1"/>
</dbReference>
<name>A0A2T4TY69_9BACT</name>
<gene>
    <name evidence="13 17" type="primary">dnaJ</name>
    <name evidence="17" type="ORF">CLG94_06420</name>
</gene>
<protein>
    <recommendedName>
        <fullName evidence="12 13">Chaperone protein DnaJ</fullName>
    </recommendedName>
</protein>
<comment type="similarity">
    <text evidence="11 13">Belongs to the DnaJ family.</text>
</comment>
<evidence type="ECO:0000256" key="6">
    <source>
        <dbReference type="ARBA" id="ARBA00022737"/>
    </source>
</evidence>
<sequence>MSKRDYYQVLGVDREAPSDEIKRAYRRLAHKYHPDKNSGDKASEEQFKEAAEAYEILNNPEKRAAYDRFGAAGEGAGLGGFGDARVGSVFEDLFDGFFGGSTRRAASRGADLRYNLEISLEEAVIGTAKEITIPRLEPCGVCKGNGAKPGTSPTACRSCRGSGQVRYSQGFLTISQTCSACRGEGRVIEHRCRDCRGTGRSRSNRSLTVKIPAGVDTGMRLKLQGEGEEGPQWGDRGDLYVVITVKEHPLFSRNGDDLYCEVPVRFVQAALGAELEIPSFFGKTKLKIPPGTQSGAEFRIRGKGVAGVRGNSLGDLAVRIVVEVPRKLTTQQRELLEAYAELEGGEEGHLVTSFFEKVKSLFG</sequence>
<evidence type="ECO:0000313" key="17">
    <source>
        <dbReference type="EMBL" id="PTL36062.1"/>
    </source>
</evidence>
<evidence type="ECO:0000256" key="2">
    <source>
        <dbReference type="ARBA" id="ARBA00011738"/>
    </source>
</evidence>
<dbReference type="PANTHER" id="PTHR43096">
    <property type="entry name" value="DNAJ HOMOLOG 1, MITOCHONDRIAL-RELATED"/>
    <property type="match status" value="1"/>
</dbReference>
<organism evidence="17 18">
    <name type="scientific">Candidatus Methylomirabilis limnetica</name>
    <dbReference type="NCBI Taxonomy" id="2033718"/>
    <lineage>
        <taxon>Bacteria</taxon>
        <taxon>Candidatus Methylomirabilota</taxon>
        <taxon>Candidatus Methylomirabilia</taxon>
        <taxon>Candidatus Methylomirabilales</taxon>
        <taxon>Candidatus Methylomirabilaceae</taxon>
        <taxon>Candidatus Methylomirabilis</taxon>
    </lineage>
</organism>
<evidence type="ECO:0000259" key="16">
    <source>
        <dbReference type="PROSITE" id="PS51188"/>
    </source>
</evidence>
<reference evidence="18" key="2">
    <citation type="journal article" date="2018" name="Environ. Microbiol.">
        <title>Bloom of a denitrifying methanotroph, 'Candidatus Methylomirabilis limnetica', in a deep stratified lake.</title>
        <authorList>
            <person name="Graf J.S."/>
            <person name="Mayr M.J."/>
            <person name="Marchant H.K."/>
            <person name="Tienken D."/>
            <person name="Hach P.F."/>
            <person name="Brand A."/>
            <person name="Schubert C.J."/>
            <person name="Kuypers M.M."/>
            <person name="Milucka J."/>
        </authorList>
    </citation>
    <scope>NUCLEOTIDE SEQUENCE [LARGE SCALE GENOMIC DNA]</scope>
    <source>
        <strain evidence="18">Zug</strain>
    </source>
</reference>
<dbReference type="Pfam" id="PF00684">
    <property type="entry name" value="DnaJ_CXXCXGXG"/>
    <property type="match status" value="1"/>
</dbReference>
<dbReference type="EMBL" id="NVQC01000018">
    <property type="protein sequence ID" value="PTL36062.1"/>
    <property type="molecule type" value="Genomic_DNA"/>
</dbReference>
<comment type="cofactor">
    <cofactor evidence="13">
        <name>Zn(2+)</name>
        <dbReference type="ChEBI" id="CHEBI:29105"/>
    </cofactor>
    <text evidence="13">Binds 2 Zn(2+) ions per monomer.</text>
</comment>
<dbReference type="Pfam" id="PF01556">
    <property type="entry name" value="DnaJ_C"/>
    <property type="match status" value="1"/>
</dbReference>
<dbReference type="Gene3D" id="1.10.287.110">
    <property type="entry name" value="DnaJ domain"/>
    <property type="match status" value="1"/>
</dbReference>
<dbReference type="GO" id="GO:0005524">
    <property type="term" value="F:ATP binding"/>
    <property type="evidence" value="ECO:0007669"/>
    <property type="project" value="InterPro"/>
</dbReference>
<dbReference type="InterPro" id="IPR036410">
    <property type="entry name" value="HSP_DnaJ_Cys-rich_dom_sf"/>
</dbReference>
<dbReference type="NCBIfam" id="NF008035">
    <property type="entry name" value="PRK10767.1"/>
    <property type="match status" value="1"/>
</dbReference>
<keyword evidence="7 13" id="KW-0863">Zinc-finger</keyword>
<feature type="binding site" evidence="13">
    <location>
        <position position="139"/>
    </location>
    <ligand>
        <name>Zn(2+)</name>
        <dbReference type="ChEBI" id="CHEBI:29105"/>
        <label>1</label>
    </ligand>
</feature>
<evidence type="ECO:0000256" key="13">
    <source>
        <dbReference type="HAMAP-Rule" id="MF_01152"/>
    </source>
</evidence>
<comment type="subcellular location">
    <subcellularLocation>
        <location evidence="1 13">Cytoplasm</location>
    </subcellularLocation>
</comment>
<keyword evidence="6 13" id="KW-0677">Repeat</keyword>
<accession>A0A2T4TY69</accession>
<evidence type="ECO:0000256" key="11">
    <source>
        <dbReference type="ARBA" id="ARBA00061004"/>
    </source>
</evidence>
<keyword evidence="10 13" id="KW-0143">Chaperone</keyword>
<dbReference type="InterPro" id="IPR012724">
    <property type="entry name" value="DnaJ"/>
</dbReference>
<evidence type="ECO:0000256" key="14">
    <source>
        <dbReference type="PROSITE-ProRule" id="PRU00546"/>
    </source>
</evidence>
<comment type="function">
    <text evidence="13">Participates actively in the response to hyperosmotic and heat shock by preventing the aggregation of stress-denatured proteins and by disaggregating proteins, also in an autonomous, DnaK-independent fashion. Unfolded proteins bind initially to DnaJ; upon interaction with the DnaJ-bound protein, DnaK hydrolyzes its bound ATP, resulting in the formation of a stable complex. GrpE releases ADP from DnaK; ATP binding to DnaK triggers the release of the substrate protein, thus completing the reaction cycle. Several rounds of ATP-dependent interactions between DnaJ, DnaK and GrpE are required for fully efficient folding. Also involved, together with DnaK and GrpE, in the DNA replication of plasmids through activation of initiation proteins.</text>
</comment>
<feature type="binding site" evidence="13">
    <location>
        <position position="142"/>
    </location>
    <ligand>
        <name>Zn(2+)</name>
        <dbReference type="ChEBI" id="CHEBI:29105"/>
        <label>1</label>
    </ligand>
</feature>
<dbReference type="PROSITE" id="PS00636">
    <property type="entry name" value="DNAJ_1"/>
    <property type="match status" value="1"/>
</dbReference>
<evidence type="ECO:0000256" key="5">
    <source>
        <dbReference type="ARBA" id="ARBA00022723"/>
    </source>
</evidence>
<dbReference type="GO" id="GO:0051082">
    <property type="term" value="F:unfolded protein binding"/>
    <property type="evidence" value="ECO:0007669"/>
    <property type="project" value="UniProtKB-UniRule"/>
</dbReference>
<evidence type="ECO:0000256" key="4">
    <source>
        <dbReference type="ARBA" id="ARBA00022705"/>
    </source>
</evidence>
<dbReference type="InterPro" id="IPR001305">
    <property type="entry name" value="HSP_DnaJ_Cys-rich_dom"/>
</dbReference>
<feature type="repeat" description="CXXCXGXG motif" evidence="13">
    <location>
        <begin position="178"/>
        <end position="185"/>
    </location>
</feature>
<dbReference type="AlphaFoldDB" id="A0A2T4TY69"/>
<feature type="binding site" evidence="13">
    <location>
        <position position="178"/>
    </location>
    <ligand>
        <name>Zn(2+)</name>
        <dbReference type="ChEBI" id="CHEBI:29105"/>
        <label>2</label>
    </ligand>
</feature>
<dbReference type="GO" id="GO:0006260">
    <property type="term" value="P:DNA replication"/>
    <property type="evidence" value="ECO:0007669"/>
    <property type="project" value="UniProtKB-KW"/>
</dbReference>
<feature type="binding site" evidence="13">
    <location>
        <position position="195"/>
    </location>
    <ligand>
        <name>Zn(2+)</name>
        <dbReference type="ChEBI" id="CHEBI:29105"/>
        <label>1</label>
    </ligand>
</feature>
<comment type="subunit">
    <text evidence="2 13">Homodimer.</text>
</comment>
<dbReference type="Gene3D" id="2.10.230.10">
    <property type="entry name" value="Heat shock protein DnaJ, cysteine-rich domain"/>
    <property type="match status" value="1"/>
</dbReference>
<reference evidence="17 18" key="1">
    <citation type="submission" date="2017-09" db="EMBL/GenBank/DDBJ databases">
        <title>Bloom of a denitrifying methanotroph, Candidatus Methylomirabilis limnetica, in a deep stratified lake.</title>
        <authorList>
            <person name="Graf J.S."/>
            <person name="Marchant H.K."/>
            <person name="Tienken D."/>
            <person name="Hach P.F."/>
            <person name="Brand A."/>
            <person name="Schubert C.J."/>
            <person name="Kuypers M.M."/>
            <person name="Milucka J."/>
        </authorList>
    </citation>
    <scope>NUCLEOTIDE SEQUENCE [LARGE SCALE GENOMIC DNA]</scope>
    <source>
        <strain evidence="17 18">Zug</strain>
    </source>
</reference>
<dbReference type="HAMAP" id="MF_01152">
    <property type="entry name" value="DnaJ"/>
    <property type="match status" value="1"/>
</dbReference>
<evidence type="ECO:0000256" key="8">
    <source>
        <dbReference type="ARBA" id="ARBA00022833"/>
    </source>
</evidence>
<dbReference type="SUPFAM" id="SSF49493">
    <property type="entry name" value="HSP40/DnaJ peptide-binding domain"/>
    <property type="match status" value="2"/>
</dbReference>
<keyword evidence="3 13" id="KW-0963">Cytoplasm</keyword>
<dbReference type="CDD" id="cd10747">
    <property type="entry name" value="DnaJ_C"/>
    <property type="match status" value="1"/>
</dbReference>
<evidence type="ECO:0000256" key="1">
    <source>
        <dbReference type="ARBA" id="ARBA00004496"/>
    </source>
</evidence>
<dbReference type="InterPro" id="IPR008971">
    <property type="entry name" value="HSP40/DnaJ_pept-bd"/>
</dbReference>
<dbReference type="InterPro" id="IPR002939">
    <property type="entry name" value="DnaJ_C"/>
</dbReference>
<dbReference type="SUPFAM" id="SSF46565">
    <property type="entry name" value="Chaperone J-domain"/>
    <property type="match status" value="1"/>
</dbReference>
<dbReference type="RefSeq" id="WP_107562045.1">
    <property type="nucleotide sequence ID" value="NZ_NVQC01000018.1"/>
</dbReference>
<dbReference type="PRINTS" id="PR00625">
    <property type="entry name" value="JDOMAIN"/>
</dbReference>
<dbReference type="InterPro" id="IPR018253">
    <property type="entry name" value="DnaJ_domain_CS"/>
</dbReference>
<keyword evidence="9 13" id="KW-0346">Stress response</keyword>
<feature type="binding site" evidence="13">
    <location>
        <position position="156"/>
    </location>
    <ligand>
        <name>Zn(2+)</name>
        <dbReference type="ChEBI" id="CHEBI:29105"/>
        <label>2</label>
    </ligand>
</feature>
<dbReference type="GO" id="GO:0042026">
    <property type="term" value="P:protein refolding"/>
    <property type="evidence" value="ECO:0007669"/>
    <property type="project" value="TreeGrafter"/>
</dbReference>
<dbReference type="CDD" id="cd10719">
    <property type="entry name" value="DnaJ_zf"/>
    <property type="match status" value="1"/>
</dbReference>
<feature type="repeat" description="CXXCXGXG motif" evidence="13">
    <location>
        <begin position="156"/>
        <end position="163"/>
    </location>
</feature>